<feature type="transmembrane region" description="Helical" evidence="9">
    <location>
        <begin position="307"/>
        <end position="325"/>
    </location>
</feature>
<protein>
    <recommendedName>
        <fullName evidence="10">Sugar phosphate transporter domain-containing protein</fullName>
    </recommendedName>
</protein>
<organism evidence="11 12">
    <name type="scientific">Talaromyces atroroseus</name>
    <dbReference type="NCBI Taxonomy" id="1441469"/>
    <lineage>
        <taxon>Eukaryota</taxon>
        <taxon>Fungi</taxon>
        <taxon>Dikarya</taxon>
        <taxon>Ascomycota</taxon>
        <taxon>Pezizomycotina</taxon>
        <taxon>Eurotiomycetes</taxon>
        <taxon>Eurotiomycetidae</taxon>
        <taxon>Eurotiales</taxon>
        <taxon>Trichocomaceae</taxon>
        <taxon>Talaromyces</taxon>
        <taxon>Talaromyces sect. Trachyspermi</taxon>
    </lineage>
</organism>
<evidence type="ECO:0000256" key="3">
    <source>
        <dbReference type="ARBA" id="ARBA00010425"/>
    </source>
</evidence>
<comment type="caution">
    <text evidence="11">The sequence shown here is derived from an EMBL/GenBank/DDBJ whole genome shotgun (WGS) entry which is preliminary data.</text>
</comment>
<evidence type="ECO:0000256" key="1">
    <source>
        <dbReference type="ARBA" id="ARBA00003420"/>
    </source>
</evidence>
<sequence length="397" mass="44373">MSTEEESPTLPMIEKPEEKRKGLHPVFFIIAWIALSSCLILYNKQVLGYGGFEFSLIGHPLTAFPIILTTWHLTFATIMTQILARFTSLLDGRKRVKMTGRIYLRAIVPIGVFFSLSLICGNVTYLYLSVPFIQMLKSTTPVVILFFTWTFKLEPYSSKQLINVCVIVIGVMISCFGEVDFVLVGVLFQIGGIVFEAVRLVMVQRLLSSDEFKMDPLVSLYYFSPICALMNGAVAAAVELPRFRLDDVWHVGVWTLIGNAVVAFMLNISVVFLISKTSSLVMRLCGILKDILIVISSLILWNTPLTGLQVLGYTIALLGLIYYMLGYDRIVGFSSRATGMINEYRAKNRLISILILLLVGFMIVLTVTGLLAVKYAPDSIQNLKSWVYYTTAGDDTT</sequence>
<feature type="transmembrane region" description="Helical" evidence="9">
    <location>
        <begin position="252"/>
        <end position="274"/>
    </location>
</feature>
<dbReference type="GO" id="GO:0005789">
    <property type="term" value="C:endoplasmic reticulum membrane"/>
    <property type="evidence" value="ECO:0007669"/>
    <property type="project" value="UniProtKB-SubCell"/>
</dbReference>
<gene>
    <name evidence="11" type="ORF">UA08_06440</name>
</gene>
<dbReference type="Pfam" id="PF03151">
    <property type="entry name" value="TPT"/>
    <property type="match status" value="1"/>
</dbReference>
<dbReference type="PANTHER" id="PTHR11132">
    <property type="entry name" value="SOLUTE CARRIER FAMILY 35"/>
    <property type="match status" value="1"/>
</dbReference>
<evidence type="ECO:0000313" key="11">
    <source>
        <dbReference type="EMBL" id="OKL58297.1"/>
    </source>
</evidence>
<evidence type="ECO:0000259" key="10">
    <source>
        <dbReference type="Pfam" id="PF03151"/>
    </source>
</evidence>
<comment type="similarity">
    <text evidence="3">Belongs to the TPT transporter family. SLC35D subfamily.</text>
</comment>
<dbReference type="GeneID" id="31006195"/>
<dbReference type="OrthoDB" id="6418713at2759"/>
<keyword evidence="12" id="KW-1185">Reference proteome</keyword>
<dbReference type="RefSeq" id="XP_020118418.1">
    <property type="nucleotide sequence ID" value="XM_020269214.1"/>
</dbReference>
<dbReference type="InterPro" id="IPR050186">
    <property type="entry name" value="TPT_transporter"/>
</dbReference>
<keyword evidence="5 9" id="KW-0812">Transmembrane</keyword>
<feature type="transmembrane region" description="Helical" evidence="9">
    <location>
        <begin position="102"/>
        <end position="119"/>
    </location>
</feature>
<reference evidence="11 12" key="1">
    <citation type="submission" date="2015-06" db="EMBL/GenBank/DDBJ databases">
        <title>Talaromyces atroroseus IBT 11181 draft genome.</title>
        <authorList>
            <person name="Rasmussen K.B."/>
            <person name="Rasmussen S."/>
            <person name="Petersen B."/>
            <person name="Sicheritz-Ponten T."/>
            <person name="Mortensen U.H."/>
            <person name="Thrane U."/>
        </authorList>
    </citation>
    <scope>NUCLEOTIDE SEQUENCE [LARGE SCALE GENOMIC DNA]</scope>
    <source>
        <strain evidence="11 12">IBT 11181</strain>
    </source>
</reference>
<evidence type="ECO:0000256" key="4">
    <source>
        <dbReference type="ARBA" id="ARBA00011182"/>
    </source>
</evidence>
<dbReference type="EMBL" id="LFMY01000010">
    <property type="protein sequence ID" value="OKL58297.1"/>
    <property type="molecule type" value="Genomic_DNA"/>
</dbReference>
<dbReference type="SUPFAM" id="SSF103481">
    <property type="entry name" value="Multidrug resistance efflux transporter EmrE"/>
    <property type="match status" value="1"/>
</dbReference>
<proteinExistence type="inferred from homology"/>
<dbReference type="InterPro" id="IPR004853">
    <property type="entry name" value="Sugar_P_trans_dom"/>
</dbReference>
<evidence type="ECO:0000256" key="6">
    <source>
        <dbReference type="ARBA" id="ARBA00022824"/>
    </source>
</evidence>
<dbReference type="InterPro" id="IPR037185">
    <property type="entry name" value="EmrE-like"/>
</dbReference>
<feature type="transmembrane region" description="Helical" evidence="9">
    <location>
        <begin position="22"/>
        <end position="42"/>
    </location>
</feature>
<dbReference type="Proteomes" id="UP000214365">
    <property type="component" value="Unassembled WGS sequence"/>
</dbReference>
<evidence type="ECO:0000256" key="2">
    <source>
        <dbReference type="ARBA" id="ARBA00004477"/>
    </source>
</evidence>
<feature type="transmembrane region" description="Helical" evidence="9">
    <location>
        <begin position="350"/>
        <end position="373"/>
    </location>
</feature>
<keyword evidence="7 9" id="KW-1133">Transmembrane helix</keyword>
<evidence type="ECO:0000256" key="9">
    <source>
        <dbReference type="SAM" id="Phobius"/>
    </source>
</evidence>
<dbReference type="AlphaFoldDB" id="A0A225AXT0"/>
<evidence type="ECO:0000256" key="7">
    <source>
        <dbReference type="ARBA" id="ARBA00022989"/>
    </source>
</evidence>
<feature type="transmembrane region" description="Helical" evidence="9">
    <location>
        <begin position="281"/>
        <end position="301"/>
    </location>
</feature>
<evidence type="ECO:0000256" key="8">
    <source>
        <dbReference type="ARBA" id="ARBA00023136"/>
    </source>
</evidence>
<keyword evidence="8 9" id="KW-0472">Membrane</keyword>
<comment type="subcellular location">
    <subcellularLocation>
        <location evidence="2">Endoplasmic reticulum membrane</location>
        <topology evidence="2">Multi-pass membrane protein</topology>
    </subcellularLocation>
</comment>
<evidence type="ECO:0000256" key="5">
    <source>
        <dbReference type="ARBA" id="ARBA00022692"/>
    </source>
</evidence>
<name>A0A225AXT0_TALAT</name>
<feature type="transmembrane region" description="Helical" evidence="9">
    <location>
        <begin position="185"/>
        <end position="207"/>
    </location>
</feature>
<accession>A0A225AXT0</accession>
<feature type="transmembrane region" description="Helical" evidence="9">
    <location>
        <begin position="62"/>
        <end position="82"/>
    </location>
</feature>
<comment type="subunit">
    <text evidence="4">Homooligomer.</text>
</comment>
<comment type="function">
    <text evidence="1">Involved in the import of GDP-mannose from the cytoplasm into the Golgi lumen.</text>
</comment>
<feature type="transmembrane region" description="Helical" evidence="9">
    <location>
        <begin position="219"/>
        <end position="240"/>
    </location>
</feature>
<evidence type="ECO:0000313" key="12">
    <source>
        <dbReference type="Proteomes" id="UP000214365"/>
    </source>
</evidence>
<keyword evidence="6" id="KW-0256">Endoplasmic reticulum</keyword>
<feature type="domain" description="Sugar phosphate transporter" evidence="10">
    <location>
        <begin position="27"/>
        <end position="323"/>
    </location>
</feature>